<dbReference type="Pfam" id="PF20329">
    <property type="entry name" value="DUF6624"/>
    <property type="match status" value="1"/>
</dbReference>
<evidence type="ECO:0000313" key="1">
    <source>
        <dbReference type="EMBL" id="PIS05674.1"/>
    </source>
</evidence>
<dbReference type="AlphaFoldDB" id="A0A2H0W2W3"/>
<accession>A0A2H0W2W3</accession>
<dbReference type="Proteomes" id="UP000229056">
    <property type="component" value="Unassembled WGS sequence"/>
</dbReference>
<organism evidence="1 2">
    <name type="scientific">Candidatus Buchananbacteria bacterium CG10_big_fil_rev_8_21_14_0_10_33_19</name>
    <dbReference type="NCBI Taxonomy" id="1974525"/>
    <lineage>
        <taxon>Bacteria</taxon>
        <taxon>Candidatus Buchananiibacteriota</taxon>
    </lineage>
</organism>
<sequence length="187" mass="21894">MKQKINENLLKNIKEMFDADQDLRNLWDNKDLTKPLAQWSGKNSAKNKLNFGLINYLVYFVDAAHNPRLHRIIEQYGYPTTKLLGKKGMLYFFVLIDHQDYDIDLQKACLAKCDFEKKHIANLTDRILLHEGKKQIYGTMFQRDSKGQKIISQPIADKKNVDKKRKEMGLGPLQIALDSMNKKFYKK</sequence>
<gene>
    <name evidence="1" type="ORF">COT80_02800</name>
</gene>
<dbReference type="EMBL" id="PEZY01000012">
    <property type="protein sequence ID" value="PIS05674.1"/>
    <property type="molecule type" value="Genomic_DNA"/>
</dbReference>
<evidence type="ECO:0000313" key="2">
    <source>
        <dbReference type="Proteomes" id="UP000229056"/>
    </source>
</evidence>
<reference evidence="2" key="1">
    <citation type="submission" date="2017-09" db="EMBL/GenBank/DDBJ databases">
        <title>Depth-based differentiation of microbial function through sediment-hosted aquifers and enrichment of novel symbionts in the deep terrestrial subsurface.</title>
        <authorList>
            <person name="Probst A.J."/>
            <person name="Ladd B."/>
            <person name="Jarett J.K."/>
            <person name="Geller-Mcgrath D.E."/>
            <person name="Sieber C.M.K."/>
            <person name="Emerson J.B."/>
            <person name="Anantharaman K."/>
            <person name="Thomas B.C."/>
            <person name="Malmstrom R."/>
            <person name="Stieglmeier M."/>
            <person name="Klingl A."/>
            <person name="Woyke T."/>
            <person name="Ryan C.M."/>
            <person name="Banfield J.F."/>
        </authorList>
    </citation>
    <scope>NUCLEOTIDE SEQUENCE [LARGE SCALE GENOMIC DNA]</scope>
</reference>
<dbReference type="InterPro" id="IPR046732">
    <property type="entry name" value="DUF6624"/>
</dbReference>
<comment type="caution">
    <text evidence="1">The sequence shown here is derived from an EMBL/GenBank/DDBJ whole genome shotgun (WGS) entry which is preliminary data.</text>
</comment>
<protein>
    <submittedName>
        <fullName evidence="1">Uncharacterized protein</fullName>
    </submittedName>
</protein>
<proteinExistence type="predicted"/>
<name>A0A2H0W2W3_9BACT</name>